<accession>A0ABS1CEE4</accession>
<dbReference type="Pfam" id="PF14236">
    <property type="entry name" value="DruA"/>
    <property type="match status" value="1"/>
</dbReference>
<protein>
    <recommendedName>
        <fullName evidence="3">Translation elongation factor SelB winged helix type 3 domain-containing protein</fullName>
    </recommendedName>
</protein>
<organism evidence="1 2">
    <name type="scientific">Thiohalocapsa halophila</name>
    <dbReference type="NCBI Taxonomy" id="69359"/>
    <lineage>
        <taxon>Bacteria</taxon>
        <taxon>Pseudomonadati</taxon>
        <taxon>Pseudomonadota</taxon>
        <taxon>Gammaproteobacteria</taxon>
        <taxon>Chromatiales</taxon>
        <taxon>Chromatiaceae</taxon>
        <taxon>Thiohalocapsa</taxon>
    </lineage>
</organism>
<dbReference type="Proteomes" id="UP000748752">
    <property type="component" value="Unassembled WGS sequence"/>
</dbReference>
<evidence type="ECO:0000313" key="1">
    <source>
        <dbReference type="EMBL" id="MBK1630088.1"/>
    </source>
</evidence>
<proteinExistence type="predicted"/>
<sequence>MQQARRYLVARKRATLLAELLQARMTLREARENLCDPSAYPAVVTRESIVIALQTILDTLKSRYAGINLMEVSTCGAIAPYNHILGGKLAALLLFSPEIADDYRRLYSGPSIIASQLKNAEVRRDVALRFLRYLKRQGTASEPTLRQALGLAHQRDFVEVAEYLMRLGLIETSSAGRRLTRAGDSYLRAPVPPDLRSRIARGG</sequence>
<keyword evidence="2" id="KW-1185">Reference proteome</keyword>
<comment type="caution">
    <text evidence="1">The sequence shown here is derived from an EMBL/GenBank/DDBJ whole genome shotgun (WGS) entry which is preliminary data.</text>
</comment>
<evidence type="ECO:0008006" key="3">
    <source>
        <dbReference type="Google" id="ProtNLM"/>
    </source>
</evidence>
<reference evidence="1 2" key="1">
    <citation type="journal article" date="2020" name="Microorganisms">
        <title>Osmotic Adaptation and Compatible Solute Biosynthesis of Phototrophic Bacteria as Revealed from Genome Analyses.</title>
        <authorList>
            <person name="Imhoff J.F."/>
            <person name="Rahn T."/>
            <person name="Kunzel S."/>
            <person name="Keller A."/>
            <person name="Neulinger S.C."/>
        </authorList>
    </citation>
    <scope>NUCLEOTIDE SEQUENCE [LARGE SCALE GENOMIC DNA]</scope>
    <source>
        <strain evidence="1 2">DSM 6210</strain>
    </source>
</reference>
<gene>
    <name evidence="1" type="ORF">CKO31_04895</name>
</gene>
<dbReference type="EMBL" id="NRRV01000008">
    <property type="protein sequence ID" value="MBK1630088.1"/>
    <property type="molecule type" value="Genomic_DNA"/>
</dbReference>
<evidence type="ECO:0000313" key="2">
    <source>
        <dbReference type="Proteomes" id="UP000748752"/>
    </source>
</evidence>
<dbReference type="InterPro" id="IPR025639">
    <property type="entry name" value="DruA"/>
</dbReference>
<name>A0ABS1CEE4_9GAMM</name>